<reference evidence="4" key="2">
    <citation type="submission" date="2012-01" db="EMBL/GenBank/DDBJ databases">
        <title>Noncontiguous Finished sequence of chromosome of Saccharomonospora glauca K62.</title>
        <authorList>
            <consortium name="US DOE Joint Genome Institute"/>
            <person name="Lucas S."/>
            <person name="Han J."/>
            <person name="Lapidus A."/>
            <person name="Cheng J.-F."/>
            <person name="Goodwin L."/>
            <person name="Pitluck S."/>
            <person name="Peters L."/>
            <person name="Mikhailova N."/>
            <person name="Held B."/>
            <person name="Detter J.C."/>
            <person name="Han C."/>
            <person name="Tapia R."/>
            <person name="Land M."/>
            <person name="Hauser L."/>
            <person name="Kyrpides N."/>
            <person name="Ivanova N."/>
            <person name="Pagani I."/>
            <person name="Brambilla E.-M."/>
            <person name="Klenk H.-P."/>
            <person name="Woyke T."/>
        </authorList>
    </citation>
    <scope>NUCLEOTIDE SEQUENCE [LARGE SCALE GENOMIC DNA]</scope>
    <source>
        <strain evidence="4">K62</strain>
    </source>
</reference>
<keyword evidence="2" id="KW-1133">Transmembrane helix</keyword>
<sequence length="145" mass="16379">MLLIIWLVVIFVILVARRPRTRGPISRLMPTNHLVDAVLYTRRGVKWGIPAMLLAAPYLFIAVMCRGFIDQGGPGWLNLLVIYGIYNATKIAWIGPISVIYLARTRFLERLARKRAERQEREQEAGEAQSQYVAPQDELAMTGGA</sequence>
<dbReference type="EMBL" id="CM001484">
    <property type="protein sequence ID" value="EIE97032.1"/>
    <property type="molecule type" value="Genomic_DNA"/>
</dbReference>
<dbReference type="RefSeq" id="WP_005460727.1">
    <property type="nucleotide sequence ID" value="NZ_CM001484.1"/>
</dbReference>
<evidence type="ECO:0000256" key="1">
    <source>
        <dbReference type="SAM" id="MobiDB-lite"/>
    </source>
</evidence>
<accession>I1CWF8</accession>
<reference evidence="3 4" key="1">
    <citation type="submission" date="2011-09" db="EMBL/GenBank/DDBJ databases">
        <authorList>
            <consortium name="US DOE Joint Genome Institute (JGI-PGF)"/>
            <person name="Lucas S."/>
            <person name="Han J."/>
            <person name="Lapidus A."/>
            <person name="Cheng J.-F."/>
            <person name="Goodwin L."/>
            <person name="Pitluck S."/>
            <person name="Peters L."/>
            <person name="Land M.L."/>
            <person name="Hauser L."/>
            <person name="Brambilla E."/>
            <person name="Klenk H.-P."/>
            <person name="Woyke T.J."/>
        </authorList>
    </citation>
    <scope>NUCLEOTIDE SEQUENCE [LARGE SCALE GENOMIC DNA]</scope>
    <source>
        <strain evidence="3 4">K62</strain>
    </source>
</reference>
<protein>
    <recommendedName>
        <fullName evidence="5">Sulfate permease</fullName>
    </recommendedName>
</protein>
<keyword evidence="2" id="KW-0812">Transmembrane</keyword>
<name>I1CWF8_9PSEU</name>
<dbReference type="AlphaFoldDB" id="I1CWF8"/>
<evidence type="ECO:0000313" key="4">
    <source>
        <dbReference type="Proteomes" id="UP000005087"/>
    </source>
</evidence>
<keyword evidence="4" id="KW-1185">Reference proteome</keyword>
<organism evidence="3 4">
    <name type="scientific">Saccharomonospora glauca K62</name>
    <dbReference type="NCBI Taxonomy" id="928724"/>
    <lineage>
        <taxon>Bacteria</taxon>
        <taxon>Bacillati</taxon>
        <taxon>Actinomycetota</taxon>
        <taxon>Actinomycetes</taxon>
        <taxon>Pseudonocardiales</taxon>
        <taxon>Pseudonocardiaceae</taxon>
        <taxon>Saccharomonospora</taxon>
    </lineage>
</organism>
<evidence type="ECO:0008006" key="5">
    <source>
        <dbReference type="Google" id="ProtNLM"/>
    </source>
</evidence>
<keyword evidence="2" id="KW-0472">Membrane</keyword>
<dbReference type="eggNOG" id="ENOG50335V2">
    <property type="taxonomic scope" value="Bacteria"/>
</dbReference>
<dbReference type="Proteomes" id="UP000005087">
    <property type="component" value="Chromosome"/>
</dbReference>
<feature type="region of interest" description="Disordered" evidence="1">
    <location>
        <begin position="119"/>
        <end position="145"/>
    </location>
</feature>
<feature type="transmembrane region" description="Helical" evidence="2">
    <location>
        <begin position="76"/>
        <end position="103"/>
    </location>
</feature>
<evidence type="ECO:0000256" key="2">
    <source>
        <dbReference type="SAM" id="Phobius"/>
    </source>
</evidence>
<evidence type="ECO:0000313" key="3">
    <source>
        <dbReference type="EMBL" id="EIE97032.1"/>
    </source>
</evidence>
<dbReference type="HOGENOM" id="CLU_162599_0_0_11"/>
<proteinExistence type="predicted"/>
<dbReference type="STRING" id="928724.SacglDRAFT_00067"/>
<feature type="transmembrane region" description="Helical" evidence="2">
    <location>
        <begin position="47"/>
        <end position="69"/>
    </location>
</feature>
<gene>
    <name evidence="3" type="ORF">SacglDRAFT_00067</name>
</gene>